<evidence type="ECO:0000256" key="3">
    <source>
        <dbReference type="PROSITE-ProRule" id="PRU00176"/>
    </source>
</evidence>
<feature type="region of interest" description="Disordered" evidence="4">
    <location>
        <begin position="1113"/>
        <end position="1191"/>
    </location>
</feature>
<dbReference type="GO" id="GO:0003723">
    <property type="term" value="F:RNA binding"/>
    <property type="evidence" value="ECO:0007669"/>
    <property type="project" value="UniProtKB-UniRule"/>
</dbReference>
<dbReference type="EMBL" id="KZ819603">
    <property type="protein sequence ID" value="PWN36420.1"/>
    <property type="molecule type" value="Genomic_DNA"/>
</dbReference>
<sequence>MNDGEEIEAVNDVETTKSDSSPKSYFRWLQSLRTKLLHGEKSRLPELREALDQKYSVCLLTFDQALLRGALALQSIATRNDASQSSISLPLSDASALSEVFSIHRAHTFDSAGSSLDARIYLAYVSLILHLHYVYMETQPADVELSSNELESSSSKATLDLVHDWTNDEAGPKFYQDGRYASLGAAKAPTQAQAKAAGIDAEWDAILSVDAVRFQLHEAVTRIAADQAQSQKVWSLYYQFELTHQSQPPSERDTERIKSILLSRLRTPHTQYEATAQALSSFVTQRLPPAEYESIMSAAYDMVGRAKQIIEVTNRWEETVASIPASSRISQRWLAWKPYTSWASGLIVGGAKKGSKTIDTDSVIAIFERALLYCGLPPSCAEELMSWGGLPISREEIASMREKESKQQRTERRAKEEEELKADLQACAEVWSNYLHFLRSAKASASICDDVCARATKALPANGALQGQILRTYCRTGKSAEQIDATFATMMCNEELQSNAESLTELFLARIDIERDRAAQKLVSNGEAKDVQSAFELLIYSSDAFMSVFAVMSFALESIAQVKPADEQLQLHQVVSQWCLGGGQETAALMEPFWDAAMKAQPTNHTAILFSSKYYQMRTMYGQSKHLLKQGLSRRDISSSKKLELAQELLQVSRLSGSLPDVDWAYHKVAQERERSWSEYYASSYAAMSATANEQTAVADTEMADEAVDTGSKRKAENHDQDQSREPMSPEDKRGKMGEVKNQRDREHSSVIVDNLPADASEKDIFDLFRDCGDILEITGPKVWQSSNAQEQTATALVEFVSRDAIPAVQSRQGKPIRSLQVNIHLGYKCTLYVTNFPPTYDSDESMRELFGEFGRIFDVRWPSKKFNATRRFCYVVFCSPTEAHAAQKQLHNRSFAEDKTVMQVMMSDPNRKKVRSDAFKDDCELFVSGLPKHVEEADLKELFGQSVAQVRILKHPDGRNRGIAYVDMETALDAQQVLGKAAEMDGGGYRLQGKLLRVSKVDQKKMQGGNESNSLTSRMDIERRSRCLYIRGLPSHAQEAIIQQIVEKVLGHGSVKQIEWQAGQSQKATVEFIDAPTAGRAALIASSTLFYDEQHPIQLVPLESRGAAGRMTAGSSATISPSSSNTMMDEDTASTNNMVPRQAGNRSNRGGRGGRRGGHTFVRQTGSVPMDVEDTSKGKGQDAFRQMLGK</sequence>
<dbReference type="Pfam" id="PF00076">
    <property type="entry name" value="RRM_1"/>
    <property type="match status" value="3"/>
</dbReference>
<feature type="region of interest" description="Disordered" evidence="4">
    <location>
        <begin position="1"/>
        <end position="21"/>
    </location>
</feature>
<gene>
    <name evidence="6" type="ORF">FA14DRAFT_172963</name>
</gene>
<dbReference type="Gene3D" id="3.30.70.330">
    <property type="match status" value="3"/>
</dbReference>
<dbReference type="SUPFAM" id="SSF54928">
    <property type="entry name" value="RNA-binding domain, RBD"/>
    <property type="match status" value="2"/>
</dbReference>
<dbReference type="PROSITE" id="PS50102">
    <property type="entry name" value="RRM"/>
    <property type="match status" value="3"/>
</dbReference>
<evidence type="ECO:0000313" key="7">
    <source>
        <dbReference type="Proteomes" id="UP000245771"/>
    </source>
</evidence>
<proteinExistence type="predicted"/>
<dbReference type="STRING" id="1280837.A0A316VFW1"/>
<dbReference type="PANTHER" id="PTHR24012">
    <property type="entry name" value="RNA BINDING PROTEIN"/>
    <property type="match status" value="1"/>
</dbReference>
<name>A0A316VFW1_9BASI</name>
<reference evidence="6 7" key="1">
    <citation type="journal article" date="2018" name="Mol. Biol. Evol.">
        <title>Broad Genomic Sampling Reveals a Smut Pathogenic Ancestry of the Fungal Clade Ustilaginomycotina.</title>
        <authorList>
            <person name="Kijpornyongpan T."/>
            <person name="Mondo S.J."/>
            <person name="Barry K."/>
            <person name="Sandor L."/>
            <person name="Lee J."/>
            <person name="Lipzen A."/>
            <person name="Pangilinan J."/>
            <person name="LaButti K."/>
            <person name="Hainaut M."/>
            <person name="Henrissat B."/>
            <person name="Grigoriev I.V."/>
            <person name="Spatafora J.W."/>
            <person name="Aime M.C."/>
        </authorList>
    </citation>
    <scope>NUCLEOTIDE SEQUENCE [LARGE SCALE GENOMIC DNA]</scope>
    <source>
        <strain evidence="6 7">MCA 3882</strain>
    </source>
</reference>
<dbReference type="SMART" id="SM00360">
    <property type="entry name" value="RRM"/>
    <property type="match status" value="4"/>
</dbReference>
<accession>A0A316VFW1</accession>
<feature type="compositionally biased region" description="Low complexity" evidence="4">
    <location>
        <begin position="1116"/>
        <end position="1125"/>
    </location>
</feature>
<feature type="region of interest" description="Disordered" evidence="4">
    <location>
        <begin position="696"/>
        <end position="750"/>
    </location>
</feature>
<keyword evidence="1" id="KW-0677">Repeat</keyword>
<protein>
    <recommendedName>
        <fullName evidence="5">RRM domain-containing protein</fullName>
    </recommendedName>
</protein>
<feature type="domain" description="RRM" evidence="5">
    <location>
        <begin position="924"/>
        <end position="1004"/>
    </location>
</feature>
<evidence type="ECO:0000256" key="4">
    <source>
        <dbReference type="SAM" id="MobiDB-lite"/>
    </source>
</evidence>
<dbReference type="InterPro" id="IPR011990">
    <property type="entry name" value="TPR-like_helical_dom_sf"/>
</dbReference>
<evidence type="ECO:0000313" key="6">
    <source>
        <dbReference type="EMBL" id="PWN36420.1"/>
    </source>
</evidence>
<dbReference type="Gene3D" id="1.25.40.10">
    <property type="entry name" value="Tetratricopeptide repeat domain"/>
    <property type="match status" value="1"/>
</dbReference>
<dbReference type="GeneID" id="37022224"/>
<dbReference type="OrthoDB" id="360390at2759"/>
<dbReference type="Proteomes" id="UP000245771">
    <property type="component" value="Unassembled WGS sequence"/>
</dbReference>
<organism evidence="6 7">
    <name type="scientific">Meira miltonrushii</name>
    <dbReference type="NCBI Taxonomy" id="1280837"/>
    <lineage>
        <taxon>Eukaryota</taxon>
        <taxon>Fungi</taxon>
        <taxon>Dikarya</taxon>
        <taxon>Basidiomycota</taxon>
        <taxon>Ustilaginomycotina</taxon>
        <taxon>Exobasidiomycetes</taxon>
        <taxon>Exobasidiales</taxon>
        <taxon>Brachybasidiaceae</taxon>
        <taxon>Meira</taxon>
    </lineage>
</organism>
<dbReference type="SUPFAM" id="SSF48452">
    <property type="entry name" value="TPR-like"/>
    <property type="match status" value="1"/>
</dbReference>
<feature type="compositionally biased region" description="Acidic residues" evidence="4">
    <location>
        <begin position="1"/>
        <end position="11"/>
    </location>
</feature>
<dbReference type="InParanoid" id="A0A316VFW1"/>
<dbReference type="AlphaFoldDB" id="A0A316VFW1"/>
<evidence type="ECO:0000259" key="5">
    <source>
        <dbReference type="PROSITE" id="PS50102"/>
    </source>
</evidence>
<keyword evidence="2 3" id="KW-0694">RNA-binding</keyword>
<feature type="domain" description="RRM" evidence="5">
    <location>
        <begin position="830"/>
        <end position="910"/>
    </location>
</feature>
<keyword evidence="7" id="KW-1185">Reference proteome</keyword>
<dbReference type="FunCoup" id="A0A316VFW1">
    <property type="interactions" value="607"/>
</dbReference>
<dbReference type="RefSeq" id="XP_025356722.1">
    <property type="nucleotide sequence ID" value="XM_025500443.1"/>
</dbReference>
<evidence type="ECO:0000256" key="2">
    <source>
        <dbReference type="ARBA" id="ARBA00022884"/>
    </source>
</evidence>
<dbReference type="InterPro" id="IPR035979">
    <property type="entry name" value="RBD_domain_sf"/>
</dbReference>
<evidence type="ECO:0000256" key="1">
    <source>
        <dbReference type="ARBA" id="ARBA00022737"/>
    </source>
</evidence>
<feature type="domain" description="RRM" evidence="5">
    <location>
        <begin position="749"/>
        <end position="827"/>
    </location>
</feature>
<dbReference type="InterPro" id="IPR012677">
    <property type="entry name" value="Nucleotide-bd_a/b_plait_sf"/>
</dbReference>
<dbReference type="InterPro" id="IPR000504">
    <property type="entry name" value="RRM_dom"/>
</dbReference>
<feature type="compositionally biased region" description="Basic and acidic residues" evidence="4">
    <location>
        <begin position="711"/>
        <end position="749"/>
    </location>
</feature>
<dbReference type="CDD" id="cd00590">
    <property type="entry name" value="RRM_SF"/>
    <property type="match status" value="1"/>
</dbReference>